<dbReference type="CDD" id="cd05195">
    <property type="entry name" value="enoyl_red"/>
    <property type="match status" value="1"/>
</dbReference>
<comment type="caution">
    <text evidence="5">The sequence shown here is derived from an EMBL/GenBank/DDBJ whole genome shotgun (WGS) entry which is preliminary data.</text>
</comment>
<dbReference type="Gene3D" id="3.40.50.720">
    <property type="entry name" value="NAD(P)-binding Rossmann-like Domain"/>
    <property type="match status" value="1"/>
</dbReference>
<dbReference type="Gene3D" id="3.90.180.10">
    <property type="entry name" value="Medium-chain alcohol dehydrogenases, catalytic domain"/>
    <property type="match status" value="1"/>
</dbReference>
<dbReference type="PANTHER" id="PTHR45681">
    <property type="entry name" value="POLYKETIDE SYNTHASE 44-RELATED"/>
    <property type="match status" value="1"/>
</dbReference>
<dbReference type="SUPFAM" id="SSF53901">
    <property type="entry name" value="Thiolase-like"/>
    <property type="match status" value="1"/>
</dbReference>
<dbReference type="Proteomes" id="UP000730481">
    <property type="component" value="Unassembled WGS sequence"/>
</dbReference>
<dbReference type="InterPro" id="IPR020843">
    <property type="entry name" value="ER"/>
</dbReference>
<keyword evidence="6" id="KW-1185">Reference proteome</keyword>
<dbReference type="Gene3D" id="3.40.47.10">
    <property type="match status" value="1"/>
</dbReference>
<reference evidence="5" key="1">
    <citation type="journal article" date="2017" name="Mycologia">
        <title>Fusarium algeriense, sp. nov., a novel toxigenic crown rot pathogen of durum wheat from Algeria is nested in the Fusarium burgessii species complex.</title>
        <authorList>
            <person name="Laraba I."/>
            <person name="Keddad A."/>
            <person name="Boureghda H."/>
            <person name="Abdallah N."/>
            <person name="Vaughan M.M."/>
            <person name="Proctor R.H."/>
            <person name="Busman M."/>
            <person name="O'Donnell K."/>
        </authorList>
    </citation>
    <scope>NUCLEOTIDE SEQUENCE</scope>
    <source>
        <strain evidence="5">NRRL 25174</strain>
    </source>
</reference>
<dbReference type="SMART" id="SM00829">
    <property type="entry name" value="PKS_ER"/>
    <property type="match status" value="1"/>
</dbReference>
<dbReference type="InterPro" id="IPR016039">
    <property type="entry name" value="Thiolase-like"/>
</dbReference>
<dbReference type="SUPFAM" id="SSF50129">
    <property type="entry name" value="GroES-like"/>
    <property type="match status" value="1"/>
</dbReference>
<sequence>MNDLENVNATVAYKVEAPQHHNANLDEQFLHNDKQNSYTGTPEALQVAICGIGMRLPGGISNCNDYWNLLYRGLDARRPITSARFNIDGFNDSLGGRDCKSELSRIRGVSRSNPNLVAYAFESSWVLESSIGSDTGSGSVAPLRIRLELLHARIDLDEDRFSTLVTDVFEKVILDQDSEGLEPDKEYIVRNGAICVGRYQPIRIAEEALHKSHCGEVARSLKVENRGFLETMNWVITPMPETPMDGHVEIEVRFAGLNFHGVFSVMGLIPSSMSHASPGLEVSGVVRRLGCAVTGLSIGDRVMSLCQNGGFSTHFTAHHYVHKIPDGISFKEAATMQCCFSTVMYVLLDVGKMGKGTSVLVHSACGGISLAAIQAIKMIGGEIYATVGNKENREHLVEEYGIPRERIFHSRDASFLDGMMHQTAGKGVDLVLNSLSGELLNSSWKCVAKTGTLLELLASCGQLDMSGFLDNRSYCGIDMHYLIGEQPLLVKDVMGRTIDLSRQGKLRPLRPVTSFNASDAKKAFRYLQDGQHTGKVVLEMPADSSELKAKATVQKIRFDPLASYLLVGGLGGVSVEHWLTGMTDNKFSRELESMGCTVAMAKGSVSKLEDVEHAISNAPCPIKRVFHLAMVQRDSPLLDMEWTDWKDVNEPKVNGAWNLHQSLHNQPLDHFWLASSAVTFADQPGQGNYKAGCTFIESFCQYRHSLGLPASVLSICGIEDVGYLAENPSALRSIKLQGLYTLREREFLEIVEASLLHSAPREHGSSSGGFENLSPSEWSPWQNNGHIVMGMRSHLHLDDPKNPTNWRRDRRMGAYHNLPTEVRSDTRGERSQLQVFLQRISEGGGIETPARQWSIDFLSMEIGTKINDFLLKTKCAYRS</sequence>
<reference evidence="5" key="2">
    <citation type="submission" date="2020-02" db="EMBL/GenBank/DDBJ databases">
        <title>Identification and distribution of gene clusters putatively required for synthesis of sphingolipid metabolism inhibitors in phylogenetically diverse species of the filamentous fungus Fusarium.</title>
        <authorList>
            <person name="Kim H.-S."/>
            <person name="Busman M."/>
            <person name="Brown D.W."/>
            <person name="Divon H."/>
            <person name="Uhlig S."/>
            <person name="Proctor R.H."/>
        </authorList>
    </citation>
    <scope>NUCLEOTIDE SEQUENCE</scope>
    <source>
        <strain evidence="5">NRRL 25174</strain>
    </source>
</reference>
<evidence type="ECO:0000256" key="2">
    <source>
        <dbReference type="ARBA" id="ARBA00023002"/>
    </source>
</evidence>
<proteinExistence type="predicted"/>
<dbReference type="InterPro" id="IPR013154">
    <property type="entry name" value="ADH-like_N"/>
</dbReference>
<dbReference type="Pfam" id="PF13602">
    <property type="entry name" value="ADH_zinc_N_2"/>
    <property type="match status" value="1"/>
</dbReference>
<organism evidence="5 6">
    <name type="scientific">Fusarium beomiforme</name>
    <dbReference type="NCBI Taxonomy" id="44412"/>
    <lineage>
        <taxon>Eukaryota</taxon>
        <taxon>Fungi</taxon>
        <taxon>Dikarya</taxon>
        <taxon>Ascomycota</taxon>
        <taxon>Pezizomycotina</taxon>
        <taxon>Sordariomycetes</taxon>
        <taxon>Hypocreomycetidae</taxon>
        <taxon>Hypocreales</taxon>
        <taxon>Nectriaceae</taxon>
        <taxon>Fusarium</taxon>
        <taxon>Fusarium burgessii species complex</taxon>
    </lineage>
</organism>
<dbReference type="OrthoDB" id="329835at2759"/>
<dbReference type="EMBL" id="PVQB02000385">
    <property type="protein sequence ID" value="KAF4337770.1"/>
    <property type="molecule type" value="Genomic_DNA"/>
</dbReference>
<dbReference type="InterPro" id="IPR057326">
    <property type="entry name" value="KR_dom"/>
</dbReference>
<evidence type="ECO:0000313" key="5">
    <source>
        <dbReference type="EMBL" id="KAF4337770.1"/>
    </source>
</evidence>
<dbReference type="InterPro" id="IPR050444">
    <property type="entry name" value="Polyketide_Synthase"/>
</dbReference>
<dbReference type="InterPro" id="IPR013968">
    <property type="entry name" value="PKS_KR"/>
</dbReference>
<gene>
    <name evidence="5" type="ORF">FBEOM_8367</name>
</gene>
<dbReference type="InterPro" id="IPR036291">
    <property type="entry name" value="NAD(P)-bd_dom_sf"/>
</dbReference>
<name>A0A9P5AFA5_9HYPO</name>
<evidence type="ECO:0000259" key="4">
    <source>
        <dbReference type="SMART" id="SM00829"/>
    </source>
</evidence>
<dbReference type="PANTHER" id="PTHR45681:SF6">
    <property type="entry name" value="POLYKETIDE SYNTHASE 37"/>
    <property type="match status" value="1"/>
</dbReference>
<dbReference type="InterPro" id="IPR014030">
    <property type="entry name" value="Ketoacyl_synth_N"/>
</dbReference>
<evidence type="ECO:0000259" key="3">
    <source>
        <dbReference type="SMART" id="SM00822"/>
    </source>
</evidence>
<dbReference type="InterPro" id="IPR011032">
    <property type="entry name" value="GroES-like_sf"/>
</dbReference>
<feature type="domain" description="Enoyl reductase (ER)" evidence="4">
    <location>
        <begin position="227"/>
        <end position="538"/>
    </location>
</feature>
<keyword evidence="1" id="KW-0808">Transferase</keyword>
<dbReference type="GO" id="GO:0016491">
    <property type="term" value="F:oxidoreductase activity"/>
    <property type="evidence" value="ECO:0007669"/>
    <property type="project" value="UniProtKB-KW"/>
</dbReference>
<dbReference type="AlphaFoldDB" id="A0A9P5AFA5"/>
<evidence type="ECO:0000313" key="6">
    <source>
        <dbReference type="Proteomes" id="UP000730481"/>
    </source>
</evidence>
<dbReference type="Pfam" id="PF00109">
    <property type="entry name" value="ketoacyl-synt"/>
    <property type="match status" value="1"/>
</dbReference>
<feature type="domain" description="Ketoreductase" evidence="3">
    <location>
        <begin position="562"/>
        <end position="763"/>
    </location>
</feature>
<dbReference type="GO" id="GO:0016746">
    <property type="term" value="F:acyltransferase activity"/>
    <property type="evidence" value="ECO:0007669"/>
    <property type="project" value="InterPro"/>
</dbReference>
<protein>
    <submittedName>
        <fullName evidence="5">Polyketide synthase</fullName>
    </submittedName>
</protein>
<dbReference type="SMART" id="SM00822">
    <property type="entry name" value="PKS_KR"/>
    <property type="match status" value="1"/>
</dbReference>
<accession>A0A9P5AFA5</accession>
<dbReference type="SUPFAM" id="SSF51735">
    <property type="entry name" value="NAD(P)-binding Rossmann-fold domains"/>
    <property type="match status" value="2"/>
</dbReference>
<evidence type="ECO:0000256" key="1">
    <source>
        <dbReference type="ARBA" id="ARBA00022679"/>
    </source>
</evidence>
<dbReference type="GO" id="GO:0044550">
    <property type="term" value="P:secondary metabolite biosynthetic process"/>
    <property type="evidence" value="ECO:0007669"/>
    <property type="project" value="UniProtKB-ARBA"/>
</dbReference>
<dbReference type="Pfam" id="PF08659">
    <property type="entry name" value="KR"/>
    <property type="match status" value="1"/>
</dbReference>
<keyword evidence="2" id="KW-0560">Oxidoreductase</keyword>
<dbReference type="Pfam" id="PF08240">
    <property type="entry name" value="ADH_N"/>
    <property type="match status" value="1"/>
</dbReference>